<dbReference type="OrthoDB" id="4045at2"/>
<dbReference type="PANTHER" id="PTHR30625">
    <property type="entry name" value="PROTEIN TOLQ"/>
    <property type="match status" value="1"/>
</dbReference>
<dbReference type="InterPro" id="IPR050790">
    <property type="entry name" value="ExbB/TolQ_transport"/>
</dbReference>
<evidence type="ECO:0000256" key="4">
    <source>
        <dbReference type="ARBA" id="ARBA00022989"/>
    </source>
</evidence>
<evidence type="ECO:0000256" key="5">
    <source>
        <dbReference type="ARBA" id="ARBA00023136"/>
    </source>
</evidence>
<proteinExistence type="inferred from homology"/>
<feature type="transmembrane region" description="Helical" evidence="7">
    <location>
        <begin position="20"/>
        <end position="43"/>
    </location>
</feature>
<evidence type="ECO:0000313" key="10">
    <source>
        <dbReference type="Proteomes" id="UP000184520"/>
    </source>
</evidence>
<protein>
    <submittedName>
        <fullName evidence="9">Biopolymer transport protein ExbB</fullName>
    </submittedName>
</protein>
<evidence type="ECO:0000256" key="1">
    <source>
        <dbReference type="ARBA" id="ARBA00004651"/>
    </source>
</evidence>
<dbReference type="GO" id="GO:0005886">
    <property type="term" value="C:plasma membrane"/>
    <property type="evidence" value="ECO:0007669"/>
    <property type="project" value="UniProtKB-SubCell"/>
</dbReference>
<evidence type="ECO:0000256" key="7">
    <source>
        <dbReference type="SAM" id="Phobius"/>
    </source>
</evidence>
<dbReference type="STRING" id="634436.SAMN05216361_1607"/>
<dbReference type="GO" id="GO:0017038">
    <property type="term" value="P:protein import"/>
    <property type="evidence" value="ECO:0007669"/>
    <property type="project" value="TreeGrafter"/>
</dbReference>
<comment type="subcellular location">
    <subcellularLocation>
        <location evidence="1">Cell membrane</location>
        <topology evidence="1">Multi-pass membrane protein</topology>
    </subcellularLocation>
    <subcellularLocation>
        <location evidence="6">Membrane</location>
        <topology evidence="6">Multi-pass membrane protein</topology>
    </subcellularLocation>
</comment>
<feature type="domain" description="MotA/TolQ/ExbB proton channel" evidence="8">
    <location>
        <begin position="47"/>
        <end position="165"/>
    </location>
</feature>
<accession>A0A1M5HT64</accession>
<dbReference type="AlphaFoldDB" id="A0A1M5HT64"/>
<dbReference type="Proteomes" id="UP000184520">
    <property type="component" value="Unassembled WGS sequence"/>
</dbReference>
<dbReference type="PANTHER" id="PTHR30625:SF18">
    <property type="entry name" value="TONB2 ENERGY TRANSDUCTION SYSTEM INNER MEMBRANE COMPONENT EXBB"/>
    <property type="match status" value="1"/>
</dbReference>
<organism evidence="9 10">
    <name type="scientific">Marisediminitalea aggregata</name>
    <dbReference type="NCBI Taxonomy" id="634436"/>
    <lineage>
        <taxon>Bacteria</taxon>
        <taxon>Pseudomonadati</taxon>
        <taxon>Pseudomonadota</taxon>
        <taxon>Gammaproteobacteria</taxon>
        <taxon>Alteromonadales</taxon>
        <taxon>Alteromonadaceae</taxon>
        <taxon>Marisediminitalea</taxon>
    </lineage>
</organism>
<keyword evidence="5 7" id="KW-0472">Membrane</keyword>
<keyword evidence="3 7" id="KW-0812">Transmembrane</keyword>
<evidence type="ECO:0000256" key="6">
    <source>
        <dbReference type="RuleBase" id="RU004057"/>
    </source>
</evidence>
<name>A0A1M5HT64_9ALTE</name>
<dbReference type="InterPro" id="IPR002898">
    <property type="entry name" value="MotA_ExbB_proton_chnl"/>
</dbReference>
<dbReference type="Pfam" id="PF01618">
    <property type="entry name" value="MotA_ExbB"/>
    <property type="match status" value="1"/>
</dbReference>
<keyword evidence="2" id="KW-1003">Cell membrane</keyword>
<evidence type="ECO:0000313" key="9">
    <source>
        <dbReference type="EMBL" id="SHG19113.1"/>
    </source>
</evidence>
<evidence type="ECO:0000256" key="3">
    <source>
        <dbReference type="ARBA" id="ARBA00022692"/>
    </source>
</evidence>
<keyword evidence="6" id="KW-0653">Protein transport</keyword>
<dbReference type="RefSeq" id="WP_073320425.1">
    <property type="nucleotide sequence ID" value="NZ_FQWD01000002.1"/>
</dbReference>
<evidence type="ECO:0000259" key="8">
    <source>
        <dbReference type="Pfam" id="PF01618"/>
    </source>
</evidence>
<reference evidence="10" key="1">
    <citation type="submission" date="2016-11" db="EMBL/GenBank/DDBJ databases">
        <authorList>
            <person name="Varghese N."/>
            <person name="Submissions S."/>
        </authorList>
    </citation>
    <scope>NUCLEOTIDE SEQUENCE [LARGE SCALE GENOMIC DNA]</scope>
    <source>
        <strain evidence="10">CGMCC 1.8995</strain>
    </source>
</reference>
<keyword evidence="10" id="KW-1185">Reference proteome</keyword>
<evidence type="ECO:0000256" key="2">
    <source>
        <dbReference type="ARBA" id="ARBA00022475"/>
    </source>
</evidence>
<sequence length="171" mass="18886">MIEFLEAIRDFTETGGQVLLVIGLLIFVMWLLILERALYLLIWHKNFSKEAVKVWKAREDRSSWHAEQIRSKMISTLTIQLNGSIPIIQALVALCPLLGLMGTVTGMIEVFDVMAISGSGNARSMASGVSKATIPTMAGMVGALSGVFASTWLNRKVKTERAHLEEALIKR</sequence>
<feature type="transmembrane region" description="Helical" evidence="7">
    <location>
        <begin position="90"/>
        <end position="114"/>
    </location>
</feature>
<gene>
    <name evidence="9" type="ORF">SAMN05216361_1607</name>
</gene>
<feature type="transmembrane region" description="Helical" evidence="7">
    <location>
        <begin position="134"/>
        <end position="153"/>
    </location>
</feature>
<keyword evidence="4 7" id="KW-1133">Transmembrane helix</keyword>
<keyword evidence="6" id="KW-0813">Transport</keyword>
<dbReference type="EMBL" id="FQWD01000002">
    <property type="protein sequence ID" value="SHG19113.1"/>
    <property type="molecule type" value="Genomic_DNA"/>
</dbReference>
<comment type="similarity">
    <text evidence="6">Belongs to the exbB/tolQ family.</text>
</comment>